<dbReference type="InterPro" id="IPR032675">
    <property type="entry name" value="LRR_dom_sf"/>
</dbReference>
<dbReference type="SMART" id="SM00256">
    <property type="entry name" value="FBOX"/>
    <property type="match status" value="1"/>
</dbReference>
<feature type="transmembrane region" description="Helical" evidence="2">
    <location>
        <begin position="82"/>
        <end position="100"/>
    </location>
</feature>
<dbReference type="GO" id="GO:0031146">
    <property type="term" value="P:SCF-dependent proteasomal ubiquitin-dependent protein catabolic process"/>
    <property type="evidence" value="ECO:0007669"/>
    <property type="project" value="TreeGrafter"/>
</dbReference>
<dbReference type="EMBL" id="CAXKWB010017119">
    <property type="protein sequence ID" value="CAL4118017.1"/>
    <property type="molecule type" value="Genomic_DNA"/>
</dbReference>
<evidence type="ECO:0000256" key="1">
    <source>
        <dbReference type="SAM" id="MobiDB-lite"/>
    </source>
</evidence>
<keyword evidence="2" id="KW-0812">Transmembrane</keyword>
<evidence type="ECO:0000256" key="2">
    <source>
        <dbReference type="SAM" id="Phobius"/>
    </source>
</evidence>
<feature type="compositionally biased region" description="Basic residues" evidence="1">
    <location>
        <begin position="1"/>
        <end position="11"/>
    </location>
</feature>
<keyword evidence="2" id="KW-1133">Transmembrane helix</keyword>
<evidence type="ECO:0000313" key="4">
    <source>
        <dbReference type="EMBL" id="CAL4118017.1"/>
    </source>
</evidence>
<protein>
    <recommendedName>
        <fullName evidence="3">F-box domain-containing protein</fullName>
    </recommendedName>
</protein>
<accession>A0AAV2R673</accession>
<feature type="region of interest" description="Disordered" evidence="1">
    <location>
        <begin position="1"/>
        <end position="28"/>
    </location>
</feature>
<keyword evidence="2" id="KW-0472">Membrane</keyword>
<dbReference type="PANTHER" id="PTHR13318">
    <property type="entry name" value="PARTNER OF PAIRED, ISOFORM B-RELATED"/>
    <property type="match status" value="1"/>
</dbReference>
<evidence type="ECO:0000259" key="3">
    <source>
        <dbReference type="PROSITE" id="PS50181"/>
    </source>
</evidence>
<dbReference type="Proteomes" id="UP001497623">
    <property type="component" value="Unassembled WGS sequence"/>
</dbReference>
<keyword evidence="5" id="KW-1185">Reference proteome</keyword>
<dbReference type="SUPFAM" id="SSF52047">
    <property type="entry name" value="RNI-like"/>
    <property type="match status" value="1"/>
</dbReference>
<dbReference type="PROSITE" id="PS50181">
    <property type="entry name" value="FBOX"/>
    <property type="match status" value="1"/>
</dbReference>
<dbReference type="GO" id="GO:0019005">
    <property type="term" value="C:SCF ubiquitin ligase complex"/>
    <property type="evidence" value="ECO:0007669"/>
    <property type="project" value="TreeGrafter"/>
</dbReference>
<dbReference type="SUPFAM" id="SSF81383">
    <property type="entry name" value="F-box domain"/>
    <property type="match status" value="1"/>
</dbReference>
<dbReference type="Pfam" id="PF00646">
    <property type="entry name" value="F-box"/>
    <property type="match status" value="1"/>
</dbReference>
<dbReference type="Gene3D" id="3.80.10.10">
    <property type="entry name" value="Ribonuclease Inhibitor"/>
    <property type="match status" value="1"/>
</dbReference>
<gene>
    <name evidence="4" type="ORF">MNOR_LOCUS21339</name>
</gene>
<evidence type="ECO:0000313" key="5">
    <source>
        <dbReference type="Proteomes" id="UP001497623"/>
    </source>
</evidence>
<dbReference type="Gene3D" id="1.20.1280.50">
    <property type="match status" value="1"/>
</dbReference>
<proteinExistence type="predicted"/>
<dbReference type="AlphaFoldDB" id="A0AAV2R673"/>
<feature type="domain" description="F-box" evidence="3">
    <location>
        <begin position="197"/>
        <end position="241"/>
    </location>
</feature>
<comment type="caution">
    <text evidence="4">The sequence shown here is derived from an EMBL/GenBank/DDBJ whole genome shotgun (WGS) entry which is preliminary data.</text>
</comment>
<organism evidence="4 5">
    <name type="scientific">Meganyctiphanes norvegica</name>
    <name type="common">Northern krill</name>
    <name type="synonym">Thysanopoda norvegica</name>
    <dbReference type="NCBI Taxonomy" id="48144"/>
    <lineage>
        <taxon>Eukaryota</taxon>
        <taxon>Metazoa</taxon>
        <taxon>Ecdysozoa</taxon>
        <taxon>Arthropoda</taxon>
        <taxon>Crustacea</taxon>
        <taxon>Multicrustacea</taxon>
        <taxon>Malacostraca</taxon>
        <taxon>Eumalacostraca</taxon>
        <taxon>Eucarida</taxon>
        <taxon>Euphausiacea</taxon>
        <taxon>Euphausiidae</taxon>
        <taxon>Meganyctiphanes</taxon>
    </lineage>
</organism>
<dbReference type="InterPro" id="IPR036047">
    <property type="entry name" value="F-box-like_dom_sf"/>
</dbReference>
<reference evidence="4 5" key="1">
    <citation type="submission" date="2024-05" db="EMBL/GenBank/DDBJ databases">
        <authorList>
            <person name="Wallberg A."/>
        </authorList>
    </citation>
    <scope>NUCLEOTIDE SEQUENCE [LARGE SCALE GENOMIC DNA]</scope>
</reference>
<name>A0AAV2R673_MEGNR</name>
<dbReference type="InterPro" id="IPR001810">
    <property type="entry name" value="F-box_dom"/>
</dbReference>
<sequence length="553" mass="63177">MSTQNIKKRALGRPVDRSGPSVNRTGLRSSSIRVGNSYCTCCSAGRGGGPSRPKRAIGARSSWCARPHASRGTPKQRRTKRYLIRFYISLFFANALKGLSKYDVFRATKMTDACVYRKKKIKCKQYTIENILTKYDTNSLHGTECYYTRKRPFITLVFRTPRRTITMEELKQPGEEGFIRQPLPDRDYDLSPLDSSKSSIHVLVDDVMIRILEHLPAKERILCEIVCRRWQAIVYGTFKRITHLNLDQFNPRKNGLQEVCQFRLSLATVSKMLIFTGETLKYLSLASTNIIAGTAEVYYNGKGEKLFSIIAKLSPNLEYLNLSNAPELDFDHLKALKDCINIKQFSAKNCARFNDDSVKELISVLPCLEKLYVDSSPIMGDCFNILPEELKELSINYCPVSKENWHKLSKTCRKLEVLEIEGSFNYDNAFLKELGVNCKKLINLNINQGIIRGYFQEGIEHIIKGCPDIKHIKCKYVQLDLKFVTNVNKIMKNRSEPIKISLNEGALTTGELLEANYDSEKIDFNFDPHSSSDEFDEWLDSVDSEEDAMECSE</sequence>